<dbReference type="PANTHER" id="PTHR11122:SF13">
    <property type="entry name" value="GLUCOSE-6-PHOSPHATE 1-EPIMERASE"/>
    <property type="match status" value="1"/>
</dbReference>
<dbReference type="STRING" id="1120976.SAMN03080606_01563"/>
<proteinExistence type="predicted"/>
<dbReference type="AlphaFoldDB" id="A0A1G5G085"/>
<dbReference type="OrthoDB" id="9795355at2"/>
<name>A0A1G5G085_9FIRM</name>
<reference evidence="1 2" key="1">
    <citation type="submission" date="2016-10" db="EMBL/GenBank/DDBJ databases">
        <authorList>
            <person name="de Groot N.N."/>
        </authorList>
    </citation>
    <scope>NUCLEOTIDE SEQUENCE [LARGE SCALE GENOMIC DNA]</scope>
    <source>
        <strain evidence="1 2">DSM 18978</strain>
    </source>
</reference>
<sequence length="292" mass="33523">MRKEILENEHLLVEVDENGAELTNLFSKTSNNNVLWSGDKKYWGRVAPVLFPIVGKLRNDEIKIDGQKRNIHQHGFARDSKFEIVEKTNDKLVYHLKQNPELKNIYPYEFQLIISYIIKNNSLIVGWNVKNNDIKAMYFSIGGHPAFSVPHNCKEELNSYRLVLKGNDKIYEYIMNPPFIKGRKYIDNPNELTIDSSLFTNDAIIYSGLEMISLYNINGGNRISVEFQGFPYVGIWSKSSASKDSMAPFVCIEPWYGIADFENGADLIEKKAGIQKLSASQEFFTSYKIIIE</sequence>
<dbReference type="InterPro" id="IPR037481">
    <property type="entry name" value="LacX"/>
</dbReference>
<keyword evidence="2" id="KW-1185">Reference proteome</keyword>
<dbReference type="InterPro" id="IPR014718">
    <property type="entry name" value="GH-type_carb-bd"/>
</dbReference>
<protein>
    <submittedName>
        <fullName evidence="1">Galactose mutarotase</fullName>
    </submittedName>
</protein>
<dbReference type="Pfam" id="PF01263">
    <property type="entry name" value="Aldose_epim"/>
    <property type="match status" value="1"/>
</dbReference>
<evidence type="ECO:0000313" key="2">
    <source>
        <dbReference type="Proteomes" id="UP000198636"/>
    </source>
</evidence>
<dbReference type="SUPFAM" id="SSF74650">
    <property type="entry name" value="Galactose mutarotase-like"/>
    <property type="match status" value="1"/>
</dbReference>
<dbReference type="EMBL" id="FMUS01000008">
    <property type="protein sequence ID" value="SCY45005.1"/>
    <property type="molecule type" value="Genomic_DNA"/>
</dbReference>
<gene>
    <name evidence="1" type="ORF">SAMN03080606_01563</name>
</gene>
<dbReference type="Proteomes" id="UP000198636">
    <property type="component" value="Unassembled WGS sequence"/>
</dbReference>
<dbReference type="RefSeq" id="WP_091541933.1">
    <property type="nucleotide sequence ID" value="NZ_FMUS01000008.1"/>
</dbReference>
<evidence type="ECO:0000313" key="1">
    <source>
        <dbReference type="EMBL" id="SCY45005.1"/>
    </source>
</evidence>
<dbReference type="GO" id="GO:0016853">
    <property type="term" value="F:isomerase activity"/>
    <property type="evidence" value="ECO:0007669"/>
    <property type="project" value="InterPro"/>
</dbReference>
<dbReference type="GO" id="GO:0005975">
    <property type="term" value="P:carbohydrate metabolic process"/>
    <property type="evidence" value="ECO:0007669"/>
    <property type="project" value="InterPro"/>
</dbReference>
<organism evidence="1 2">
    <name type="scientific">Alkaliphilus peptidifermentans DSM 18978</name>
    <dbReference type="NCBI Taxonomy" id="1120976"/>
    <lineage>
        <taxon>Bacteria</taxon>
        <taxon>Bacillati</taxon>
        <taxon>Bacillota</taxon>
        <taxon>Clostridia</taxon>
        <taxon>Peptostreptococcales</taxon>
        <taxon>Natronincolaceae</taxon>
        <taxon>Alkaliphilus</taxon>
    </lineage>
</organism>
<dbReference type="InterPro" id="IPR008183">
    <property type="entry name" value="Aldose_1/G6P_1-epimerase"/>
</dbReference>
<dbReference type="PANTHER" id="PTHR11122">
    <property type="entry name" value="APOSPORY-ASSOCIATED PROTEIN C-RELATED"/>
    <property type="match status" value="1"/>
</dbReference>
<accession>A0A1G5G085</accession>
<dbReference type="CDD" id="cd09024">
    <property type="entry name" value="Aldose_epim_lacX"/>
    <property type="match status" value="1"/>
</dbReference>
<dbReference type="Gene3D" id="2.70.98.10">
    <property type="match status" value="1"/>
</dbReference>
<dbReference type="GO" id="GO:0030246">
    <property type="term" value="F:carbohydrate binding"/>
    <property type="evidence" value="ECO:0007669"/>
    <property type="project" value="InterPro"/>
</dbReference>
<dbReference type="InterPro" id="IPR011013">
    <property type="entry name" value="Gal_mutarotase_sf_dom"/>
</dbReference>